<proteinExistence type="predicted"/>
<reference evidence="3" key="1">
    <citation type="submission" date="2024-05" db="EMBL/GenBank/DDBJ databases">
        <title>Planctomycetes of the genus Singulisphaera possess chitinolytic capabilities.</title>
        <authorList>
            <person name="Ivanova A."/>
        </authorList>
    </citation>
    <scope>NUCLEOTIDE SEQUENCE</scope>
    <source>
        <strain evidence="3">Ch08T</strain>
    </source>
</reference>
<dbReference type="PROSITE" id="PS50914">
    <property type="entry name" value="BON"/>
    <property type="match status" value="1"/>
</dbReference>
<name>A0AAU7CM06_9BACT</name>
<gene>
    <name evidence="3" type="ORF">V5E97_09475</name>
</gene>
<accession>A0AAU7CM06</accession>
<sequence>MVQRLTGLGLGVGLMYFFDPRVGRRRRALLRDQCIHSMHEIEAILHIVWHDLRTRASRLSAEARAMFSDDFAPDDVIEARARAALGHVVSHPRSLRVVVRDGRAMLSGPILAHEVETLMETVRTVRGVLVVENQLEVHQQAGDHPALQGGSLRPHIRRGIAEEYGRPATTALIGLAGGMLIAQAIKHKHLASLAVGALCVGLTARGLANASAETQSRCRDERGGVPRDSSSGAGVTGMMATRVGP</sequence>
<feature type="compositionally biased region" description="Basic and acidic residues" evidence="1">
    <location>
        <begin position="216"/>
        <end position="225"/>
    </location>
</feature>
<dbReference type="RefSeq" id="WP_406699096.1">
    <property type="nucleotide sequence ID" value="NZ_CP155447.1"/>
</dbReference>
<evidence type="ECO:0000313" key="3">
    <source>
        <dbReference type="EMBL" id="XBH06246.1"/>
    </source>
</evidence>
<feature type="region of interest" description="Disordered" evidence="1">
    <location>
        <begin position="212"/>
        <end position="245"/>
    </location>
</feature>
<organism evidence="3">
    <name type="scientific">Singulisphaera sp. Ch08</name>
    <dbReference type="NCBI Taxonomy" id="3120278"/>
    <lineage>
        <taxon>Bacteria</taxon>
        <taxon>Pseudomonadati</taxon>
        <taxon>Planctomycetota</taxon>
        <taxon>Planctomycetia</taxon>
        <taxon>Isosphaerales</taxon>
        <taxon>Isosphaeraceae</taxon>
        <taxon>Singulisphaera</taxon>
    </lineage>
</organism>
<dbReference type="InterPro" id="IPR007055">
    <property type="entry name" value="BON_dom"/>
</dbReference>
<dbReference type="Pfam" id="PF04972">
    <property type="entry name" value="BON"/>
    <property type="match status" value="1"/>
</dbReference>
<dbReference type="AlphaFoldDB" id="A0AAU7CM06"/>
<evidence type="ECO:0000256" key="1">
    <source>
        <dbReference type="SAM" id="MobiDB-lite"/>
    </source>
</evidence>
<feature type="domain" description="BON" evidence="2">
    <location>
        <begin position="73"/>
        <end position="139"/>
    </location>
</feature>
<evidence type="ECO:0000259" key="2">
    <source>
        <dbReference type="PROSITE" id="PS50914"/>
    </source>
</evidence>
<dbReference type="EMBL" id="CP155447">
    <property type="protein sequence ID" value="XBH06246.1"/>
    <property type="molecule type" value="Genomic_DNA"/>
</dbReference>
<protein>
    <submittedName>
        <fullName evidence="3">BON domain-containing protein</fullName>
    </submittedName>
</protein>